<feature type="binding site" evidence="6">
    <location>
        <position position="232"/>
    </location>
    <ligand>
        <name>a divalent metal cation</name>
        <dbReference type="ChEBI" id="CHEBI:60240"/>
        <label>2</label>
        <note>catalytic</note>
    </ligand>
</feature>
<comment type="catalytic activity">
    <reaction evidence="6 7">
        <text>Release of N-terminal amino acids, preferentially methionine, from peptides and arylamides.</text>
        <dbReference type="EC" id="3.4.11.18"/>
    </reaction>
</comment>
<keyword evidence="4 6" id="KW-0479">Metal-binding</keyword>
<organism evidence="9 10">
    <name type="scientific">Stutzerimonas azotifigens</name>
    <dbReference type="NCBI Taxonomy" id="291995"/>
    <lineage>
        <taxon>Bacteria</taxon>
        <taxon>Pseudomonadati</taxon>
        <taxon>Pseudomonadota</taxon>
        <taxon>Gammaproteobacteria</taxon>
        <taxon>Pseudomonadales</taxon>
        <taxon>Pseudomonadaceae</taxon>
        <taxon>Stutzerimonas</taxon>
    </lineage>
</organism>
<keyword evidence="3 6" id="KW-0645">Protease</keyword>
<comment type="function">
    <text evidence="1 6">Removes the N-terminal methionine from nascent proteins. The N-terminal methionine is often cleaved when the second residue in the primary sequence is small and uncharged (Met-Ala-, Cys, Gly, Pro, Ser, Thr, or Val). Requires deformylation of the N(alpha)-formylated initiator methionine before it can be hydrolyzed.</text>
</comment>
<evidence type="ECO:0000256" key="6">
    <source>
        <dbReference type="HAMAP-Rule" id="MF_01974"/>
    </source>
</evidence>
<evidence type="ECO:0000256" key="5">
    <source>
        <dbReference type="ARBA" id="ARBA00022801"/>
    </source>
</evidence>
<protein>
    <recommendedName>
        <fullName evidence="6 7">Methionine aminopeptidase</fullName>
        <shortName evidence="6">MAP</shortName>
        <shortName evidence="6">MetAP</shortName>
        <ecNumber evidence="6 7">3.4.11.18</ecNumber>
    </recommendedName>
    <alternativeName>
        <fullName evidence="6">Peptidase M</fullName>
    </alternativeName>
</protein>
<dbReference type="InterPro" id="IPR036005">
    <property type="entry name" value="Creatinase/aminopeptidase-like"/>
</dbReference>
<dbReference type="EMBL" id="JAAMRF010000005">
    <property type="protein sequence ID" value="MBA1273967.1"/>
    <property type="molecule type" value="Genomic_DNA"/>
</dbReference>
<sequence>MIKSPGEVALMAESGRLLARVFELIDSLTLEGMTTLEVNDRVEQFIVLELGARPASKGQYGFAYALNASRNQVVCHGVPSASERLDGGDIVNFDVTLEKNGYIADSSKTYMVGNVAPAAQRLVQVTYEAMWKGIRAVKPSASLGDIGHAIEKHAKKNGYSVVRDYCGHGIGREMHEPPQVLHFGRPRTGLALREGMVFTIEPMLNAGRAAVKTLADGWTVVTRDSTLSAQFEHTVAVTGSGVQVLTLRPDERHTNKG</sequence>
<evidence type="ECO:0000259" key="8">
    <source>
        <dbReference type="Pfam" id="PF00557"/>
    </source>
</evidence>
<evidence type="ECO:0000256" key="3">
    <source>
        <dbReference type="ARBA" id="ARBA00022670"/>
    </source>
</evidence>
<feature type="binding site" evidence="6">
    <location>
        <position position="168"/>
    </location>
    <ligand>
        <name>a divalent metal cation</name>
        <dbReference type="ChEBI" id="CHEBI:60240"/>
        <label>2</label>
        <note>catalytic</note>
    </ligand>
</feature>
<keyword evidence="5 6" id="KW-0378">Hydrolase</keyword>
<dbReference type="Gene3D" id="3.90.230.10">
    <property type="entry name" value="Creatinase/methionine aminopeptidase superfamily"/>
    <property type="match status" value="1"/>
</dbReference>
<feature type="binding site" evidence="6">
    <location>
        <position position="105"/>
    </location>
    <ligand>
        <name>a divalent metal cation</name>
        <dbReference type="ChEBI" id="CHEBI:60240"/>
        <label>1</label>
    </ligand>
</feature>
<feature type="binding site" evidence="6">
    <location>
        <position position="175"/>
    </location>
    <ligand>
        <name>substrate</name>
    </ligand>
</feature>
<accession>A0ABR5Z1D2</accession>
<feature type="binding site" evidence="6">
    <location>
        <position position="76"/>
    </location>
    <ligand>
        <name>substrate</name>
    </ligand>
</feature>
<comment type="similarity">
    <text evidence="6">Belongs to the peptidase M24A family. Methionine aminopeptidase type 1 subfamily.</text>
</comment>
<dbReference type="PRINTS" id="PR00599">
    <property type="entry name" value="MAPEPTIDASE"/>
</dbReference>
<dbReference type="PROSITE" id="PS00680">
    <property type="entry name" value="MAP_1"/>
    <property type="match status" value="1"/>
</dbReference>
<dbReference type="NCBIfam" id="TIGR00500">
    <property type="entry name" value="met_pdase_I"/>
    <property type="match status" value="1"/>
</dbReference>
<dbReference type="InterPro" id="IPR000994">
    <property type="entry name" value="Pept_M24"/>
</dbReference>
<proteinExistence type="inferred from homology"/>
<evidence type="ECO:0000256" key="4">
    <source>
        <dbReference type="ARBA" id="ARBA00022723"/>
    </source>
</evidence>
<keyword evidence="10" id="KW-1185">Reference proteome</keyword>
<dbReference type="GO" id="GO:0004239">
    <property type="term" value="F:initiator methionyl aminopeptidase activity"/>
    <property type="evidence" value="ECO:0007669"/>
    <property type="project" value="UniProtKB-EC"/>
</dbReference>
<comment type="subunit">
    <text evidence="6">Monomer.</text>
</comment>
<evidence type="ECO:0000256" key="7">
    <source>
        <dbReference type="RuleBase" id="RU003653"/>
    </source>
</evidence>
<evidence type="ECO:0000313" key="10">
    <source>
        <dbReference type="Proteomes" id="UP000786387"/>
    </source>
</evidence>
<feature type="binding site" evidence="6">
    <location>
        <position position="232"/>
    </location>
    <ligand>
        <name>a divalent metal cation</name>
        <dbReference type="ChEBI" id="CHEBI:60240"/>
        <label>1</label>
    </ligand>
</feature>
<dbReference type="PANTHER" id="PTHR43330">
    <property type="entry name" value="METHIONINE AMINOPEPTIDASE"/>
    <property type="match status" value="1"/>
</dbReference>
<comment type="caution">
    <text evidence="9">The sequence shown here is derived from an EMBL/GenBank/DDBJ whole genome shotgun (WGS) entry which is preliminary data.</text>
</comment>
<gene>
    <name evidence="6 9" type="primary">map</name>
    <name evidence="9" type="ORF">G7026_11420</name>
</gene>
<name>A0ABR5Z1D2_9GAMM</name>
<dbReference type="InterPro" id="IPR002467">
    <property type="entry name" value="Pept_M24A_MAP1"/>
</dbReference>
<keyword evidence="2 6" id="KW-0031">Aminopeptidase</keyword>
<evidence type="ECO:0000256" key="2">
    <source>
        <dbReference type="ARBA" id="ARBA00022438"/>
    </source>
</evidence>
<feature type="binding site" evidence="6">
    <location>
        <position position="105"/>
    </location>
    <ligand>
        <name>a divalent metal cation</name>
        <dbReference type="ChEBI" id="CHEBI:60240"/>
        <label>2</label>
        <note>catalytic</note>
    </ligand>
</feature>
<evidence type="ECO:0000313" key="9">
    <source>
        <dbReference type="EMBL" id="MBA1273967.1"/>
    </source>
</evidence>
<feature type="binding site" evidence="6">
    <location>
        <position position="94"/>
    </location>
    <ligand>
        <name>a divalent metal cation</name>
        <dbReference type="ChEBI" id="CHEBI:60240"/>
        <label>1</label>
    </ligand>
</feature>
<dbReference type="RefSeq" id="WP_181070880.1">
    <property type="nucleotide sequence ID" value="NZ_JAAMRF010000005.1"/>
</dbReference>
<dbReference type="SUPFAM" id="SSF55920">
    <property type="entry name" value="Creatinase/aminopeptidase"/>
    <property type="match status" value="1"/>
</dbReference>
<feature type="domain" description="Peptidase M24" evidence="8">
    <location>
        <begin position="10"/>
        <end position="238"/>
    </location>
</feature>
<dbReference type="HAMAP" id="MF_01974">
    <property type="entry name" value="MetAP_1"/>
    <property type="match status" value="1"/>
</dbReference>
<reference evidence="9 10" key="1">
    <citation type="submission" date="2020-02" db="EMBL/GenBank/DDBJ databases">
        <title>Synteny-based analysis reveals conserved mechanism for high triclosan tolerance in Pseudomonas, as well as instances of horizontal transfer.</title>
        <authorList>
            <person name="Mcfarland A.G."/>
            <person name="Bertucci H.K."/>
            <person name="Litmann E."/>
            <person name="Shen J."/>
            <person name="Huttenhower C."/>
            <person name="Hartmann E.M."/>
        </authorList>
    </citation>
    <scope>NUCLEOTIDE SEQUENCE [LARGE SCALE GENOMIC DNA]</scope>
    <source>
        <strain evidence="9 10">115A1</strain>
    </source>
</reference>
<feature type="binding site" evidence="6">
    <location>
        <position position="201"/>
    </location>
    <ligand>
        <name>a divalent metal cation</name>
        <dbReference type="ChEBI" id="CHEBI:60240"/>
        <label>2</label>
        <note>catalytic</note>
    </ligand>
</feature>
<evidence type="ECO:0000256" key="1">
    <source>
        <dbReference type="ARBA" id="ARBA00002521"/>
    </source>
</evidence>
<dbReference type="CDD" id="cd01086">
    <property type="entry name" value="MetAP1"/>
    <property type="match status" value="1"/>
</dbReference>
<dbReference type="InterPro" id="IPR001714">
    <property type="entry name" value="Pept_M24_MAP"/>
</dbReference>
<dbReference type="Proteomes" id="UP000786387">
    <property type="component" value="Unassembled WGS sequence"/>
</dbReference>
<dbReference type="EC" id="3.4.11.18" evidence="6 7"/>
<comment type="cofactor">
    <cofactor evidence="6">
        <name>Co(2+)</name>
        <dbReference type="ChEBI" id="CHEBI:48828"/>
    </cofactor>
    <cofactor evidence="6">
        <name>Zn(2+)</name>
        <dbReference type="ChEBI" id="CHEBI:29105"/>
    </cofactor>
    <cofactor evidence="6">
        <name>Mn(2+)</name>
        <dbReference type="ChEBI" id="CHEBI:29035"/>
    </cofactor>
    <cofactor evidence="6">
        <name>Fe(2+)</name>
        <dbReference type="ChEBI" id="CHEBI:29033"/>
    </cofactor>
    <text evidence="6">Binds 2 divalent metal cations per subunit. Has a high-affinity and a low affinity metal-binding site. The true nature of the physiological cofactor is under debate. The enzyme is active with cobalt, zinc, manganese or divalent iron ions. Most likely, methionine aminopeptidases function as mononuclear Fe(2+)-metalloproteases under physiological conditions, and the catalytically relevant metal-binding site has been assigned to the histidine-containing high-affinity site.</text>
</comment>
<dbReference type="Pfam" id="PF00557">
    <property type="entry name" value="Peptidase_M24"/>
    <property type="match status" value="1"/>
</dbReference>
<dbReference type="PANTHER" id="PTHR43330:SF27">
    <property type="entry name" value="METHIONINE AMINOPEPTIDASE"/>
    <property type="match status" value="1"/>
</dbReference>